<dbReference type="PANTHER" id="PTHR19848:SF8">
    <property type="entry name" value="F-BOX AND WD REPEAT DOMAIN CONTAINING 7"/>
    <property type="match status" value="1"/>
</dbReference>
<dbReference type="KEGG" id="pco:PHACADRAFT_248841"/>
<feature type="repeat" description="WD" evidence="3">
    <location>
        <begin position="67"/>
        <end position="108"/>
    </location>
</feature>
<dbReference type="InterPro" id="IPR036322">
    <property type="entry name" value="WD40_repeat_dom_sf"/>
</dbReference>
<dbReference type="OrthoDB" id="538223at2759"/>
<organism evidence="4 5">
    <name type="scientific">Phanerochaete carnosa (strain HHB-10118-sp)</name>
    <name type="common">White-rot fungus</name>
    <name type="synonym">Peniophora carnosa</name>
    <dbReference type="NCBI Taxonomy" id="650164"/>
    <lineage>
        <taxon>Eukaryota</taxon>
        <taxon>Fungi</taxon>
        <taxon>Dikarya</taxon>
        <taxon>Basidiomycota</taxon>
        <taxon>Agaricomycotina</taxon>
        <taxon>Agaricomycetes</taxon>
        <taxon>Polyporales</taxon>
        <taxon>Phanerochaetaceae</taxon>
        <taxon>Phanerochaete</taxon>
    </lineage>
</organism>
<dbReference type="PROSITE" id="PS00678">
    <property type="entry name" value="WD_REPEATS_1"/>
    <property type="match status" value="3"/>
</dbReference>
<dbReference type="InterPro" id="IPR015943">
    <property type="entry name" value="WD40/YVTN_repeat-like_dom_sf"/>
</dbReference>
<dbReference type="Gene3D" id="2.130.10.10">
    <property type="entry name" value="YVTN repeat-like/Quinoprotein amine dehydrogenase"/>
    <property type="match status" value="3"/>
</dbReference>
<keyword evidence="5" id="KW-1185">Reference proteome</keyword>
<dbReference type="CDD" id="cd00200">
    <property type="entry name" value="WD40"/>
    <property type="match status" value="1"/>
</dbReference>
<dbReference type="InParanoid" id="K5WHG1"/>
<dbReference type="InterPro" id="IPR001680">
    <property type="entry name" value="WD40_rpt"/>
</dbReference>
<evidence type="ECO:0000313" key="5">
    <source>
        <dbReference type="Proteomes" id="UP000008370"/>
    </source>
</evidence>
<dbReference type="PRINTS" id="PR00320">
    <property type="entry name" value="GPROTEINBRPT"/>
</dbReference>
<proteinExistence type="predicted"/>
<reference evidence="4 5" key="1">
    <citation type="journal article" date="2012" name="BMC Genomics">
        <title>Comparative genomics of the white-rot fungi, Phanerochaete carnosa and P. chrysosporium, to elucidate the genetic basis of the distinct wood types they colonize.</title>
        <authorList>
            <person name="Suzuki H."/>
            <person name="MacDonald J."/>
            <person name="Syed K."/>
            <person name="Salamov A."/>
            <person name="Hori C."/>
            <person name="Aerts A."/>
            <person name="Henrissat B."/>
            <person name="Wiebenga A."/>
            <person name="vanKuyk P.A."/>
            <person name="Barry K."/>
            <person name="Lindquist E."/>
            <person name="LaButti K."/>
            <person name="Lapidus A."/>
            <person name="Lucas S."/>
            <person name="Coutinho P."/>
            <person name="Gong Y."/>
            <person name="Samejima M."/>
            <person name="Mahadevan R."/>
            <person name="Abou-Zaid M."/>
            <person name="de Vries R.P."/>
            <person name="Igarashi K."/>
            <person name="Yadav J.S."/>
            <person name="Grigoriev I.V."/>
            <person name="Master E.R."/>
        </authorList>
    </citation>
    <scope>NUCLEOTIDE SEQUENCE [LARGE SCALE GENOMIC DNA]</scope>
    <source>
        <strain evidence="4 5">HHB-10118-sp</strain>
    </source>
</reference>
<keyword evidence="1 3" id="KW-0853">WD repeat</keyword>
<gene>
    <name evidence="4" type="ORF">PHACADRAFT_248841</name>
</gene>
<feature type="repeat" description="WD" evidence="3">
    <location>
        <begin position="236"/>
        <end position="277"/>
    </location>
</feature>
<dbReference type="InterPro" id="IPR020472">
    <property type="entry name" value="WD40_PAC1"/>
</dbReference>
<dbReference type="SMART" id="SM00320">
    <property type="entry name" value="WD40"/>
    <property type="match status" value="8"/>
</dbReference>
<evidence type="ECO:0000313" key="4">
    <source>
        <dbReference type="EMBL" id="EKM58765.1"/>
    </source>
</evidence>
<name>K5WHG1_PHACS</name>
<dbReference type="AlphaFoldDB" id="K5WHG1"/>
<dbReference type="PROSITE" id="PS50082">
    <property type="entry name" value="WD_REPEATS_2"/>
    <property type="match status" value="7"/>
</dbReference>
<evidence type="ECO:0000256" key="2">
    <source>
        <dbReference type="ARBA" id="ARBA00022737"/>
    </source>
</evidence>
<dbReference type="PANTHER" id="PTHR19848">
    <property type="entry name" value="WD40 REPEAT PROTEIN"/>
    <property type="match status" value="1"/>
</dbReference>
<dbReference type="RefSeq" id="XP_007391359.1">
    <property type="nucleotide sequence ID" value="XM_007391297.1"/>
</dbReference>
<keyword evidence="2" id="KW-0677">Repeat</keyword>
<feature type="repeat" description="WD" evidence="3">
    <location>
        <begin position="153"/>
        <end position="194"/>
    </location>
</feature>
<feature type="repeat" description="WD" evidence="3">
    <location>
        <begin position="363"/>
        <end position="396"/>
    </location>
</feature>
<protein>
    <submittedName>
        <fullName evidence="4">Uncharacterized protein</fullName>
    </submittedName>
</protein>
<accession>K5WHG1</accession>
<evidence type="ECO:0000256" key="3">
    <source>
        <dbReference type="PROSITE-ProRule" id="PRU00221"/>
    </source>
</evidence>
<dbReference type="InterPro" id="IPR019775">
    <property type="entry name" value="WD40_repeat_CS"/>
</dbReference>
<dbReference type="PROSITE" id="PS50294">
    <property type="entry name" value="WD_REPEATS_REGION"/>
    <property type="match status" value="4"/>
</dbReference>
<sequence>MVSLPKKIEQERERRFHKRDVSELDREECRDIDYKAAGALVDGRVLLGPSQTAARALDWKHLKFQHEDAENGTISCVALCPNGKLFGAAWDDITVMVWRLEDGLTVQNLGDQGHTDTIWSIAFSPDSKHLVSGSADAAAIVWDIKTGDVVHRLEGHTEDIMAVAYSPDGSLIATGSSDYYLMIWDAFSGEQLHIFKEFGADVRRVAFSPDGSRLAACSDVSVTVWDPHAGTRVATLLGHNSAIWCMAFSPDGERIMTGSEDSSARVWNASSGEALVVLHEHTSSVWSAAFSPDGSEVATASYDGTVVTCDSWTGQRRFVFSDDVDAVVEAVAYSLKNDLIASGAADGRVRVWNAKSGAFVAEFQGHEEMVKNVMFTPDGCNLLSHADDGSIRYWSILDTLRLS</sequence>
<evidence type="ECO:0000256" key="1">
    <source>
        <dbReference type="ARBA" id="ARBA00022574"/>
    </source>
</evidence>
<dbReference type="Pfam" id="PF00400">
    <property type="entry name" value="WD40"/>
    <property type="match status" value="7"/>
</dbReference>
<dbReference type="HOGENOM" id="CLU_000288_57_33_1"/>
<dbReference type="STRING" id="650164.K5WHG1"/>
<dbReference type="GeneID" id="18914461"/>
<feature type="repeat" description="WD" evidence="3">
    <location>
        <begin position="328"/>
        <end position="362"/>
    </location>
</feature>
<feature type="repeat" description="WD" evidence="3">
    <location>
        <begin position="111"/>
        <end position="152"/>
    </location>
</feature>
<feature type="repeat" description="WD" evidence="3">
    <location>
        <begin position="278"/>
        <end position="306"/>
    </location>
</feature>
<dbReference type="SUPFAM" id="SSF50978">
    <property type="entry name" value="WD40 repeat-like"/>
    <property type="match status" value="1"/>
</dbReference>
<dbReference type="EMBL" id="JH930469">
    <property type="protein sequence ID" value="EKM58765.1"/>
    <property type="molecule type" value="Genomic_DNA"/>
</dbReference>
<dbReference type="Proteomes" id="UP000008370">
    <property type="component" value="Unassembled WGS sequence"/>
</dbReference>